<name>A0A0G2GZQ6_PHACM</name>
<evidence type="ECO:0000313" key="2">
    <source>
        <dbReference type="EMBL" id="KKY28603.1"/>
    </source>
</evidence>
<protein>
    <submittedName>
        <fullName evidence="2">Putative c6 transcription factor</fullName>
    </submittedName>
</protein>
<reference evidence="2 3" key="1">
    <citation type="submission" date="2015-05" db="EMBL/GenBank/DDBJ databases">
        <title>Distinctive expansion of gene families associated with plant cell wall degradation and secondary metabolism in the genomes of grapevine trunk pathogens.</title>
        <authorList>
            <person name="Lawrence D.P."/>
            <person name="Travadon R."/>
            <person name="Rolshausen P.E."/>
            <person name="Baumgartner K."/>
        </authorList>
    </citation>
    <scope>NUCLEOTIDE SEQUENCE [LARGE SCALE GENOMIC DNA]</scope>
    <source>
        <strain evidence="2">UCRPC4</strain>
    </source>
</reference>
<dbReference type="Proteomes" id="UP000053317">
    <property type="component" value="Unassembled WGS sequence"/>
</dbReference>
<accession>A0A0G2GZQ6</accession>
<feature type="region of interest" description="Disordered" evidence="1">
    <location>
        <begin position="69"/>
        <end position="116"/>
    </location>
</feature>
<proteinExistence type="predicted"/>
<keyword evidence="3" id="KW-1185">Reference proteome</keyword>
<feature type="compositionally biased region" description="Polar residues" evidence="1">
    <location>
        <begin position="102"/>
        <end position="113"/>
    </location>
</feature>
<comment type="caution">
    <text evidence="2">The sequence shown here is derived from an EMBL/GenBank/DDBJ whole genome shotgun (WGS) entry which is preliminary data.</text>
</comment>
<dbReference type="EMBL" id="LCWF01000010">
    <property type="protein sequence ID" value="KKY28603.1"/>
    <property type="molecule type" value="Genomic_DNA"/>
</dbReference>
<organism evidence="2 3">
    <name type="scientific">Phaeomoniella chlamydospora</name>
    <name type="common">Phaeoacremonium chlamydosporum</name>
    <dbReference type="NCBI Taxonomy" id="158046"/>
    <lineage>
        <taxon>Eukaryota</taxon>
        <taxon>Fungi</taxon>
        <taxon>Dikarya</taxon>
        <taxon>Ascomycota</taxon>
        <taxon>Pezizomycotina</taxon>
        <taxon>Eurotiomycetes</taxon>
        <taxon>Chaetothyriomycetidae</taxon>
        <taxon>Phaeomoniellales</taxon>
        <taxon>Phaeomoniellaceae</taxon>
        <taxon>Phaeomoniella</taxon>
    </lineage>
</organism>
<evidence type="ECO:0000313" key="3">
    <source>
        <dbReference type="Proteomes" id="UP000053317"/>
    </source>
</evidence>
<reference evidence="2 3" key="2">
    <citation type="submission" date="2015-05" db="EMBL/GenBank/DDBJ databases">
        <authorList>
            <person name="Morales-Cruz A."/>
            <person name="Amrine K.C."/>
            <person name="Cantu D."/>
        </authorList>
    </citation>
    <scope>NUCLEOTIDE SEQUENCE [LARGE SCALE GENOMIC DNA]</scope>
    <source>
        <strain evidence="2">UCRPC4</strain>
    </source>
</reference>
<dbReference type="AlphaFoldDB" id="A0A0G2GZQ6"/>
<gene>
    <name evidence="2" type="ORF">UCRPC4_g00408</name>
</gene>
<dbReference type="OrthoDB" id="3362851at2759"/>
<sequence>MVPLLSLFSDPHDTANVTTSQATVELGLQTMTEIMRFSPTGKKSVDAVTRIYEASKRLLADTVNMIEDNTASSSKKRSRLDFDHPTSTTSQRPRRSKHLQNDPATNHASTKISQPIPHYFPINTNASLLPPRAPINTNLYTQPDPQPSPEDLFYQPFNPTNFPQNSSTMNIDIETMWDSLNWSYGCDATDFPLDGPVTGAFWWDAIGDAGEVAGGYEAGMEEEDNRDGRMEGRFEDGEGMGYWGIVGGDDESVR</sequence>
<evidence type="ECO:0000256" key="1">
    <source>
        <dbReference type="SAM" id="MobiDB-lite"/>
    </source>
</evidence>